<feature type="compositionally biased region" description="Basic residues" evidence="11">
    <location>
        <begin position="1"/>
        <end position="20"/>
    </location>
</feature>
<evidence type="ECO:0000256" key="10">
    <source>
        <dbReference type="ARBA" id="ARBA00077933"/>
    </source>
</evidence>
<dbReference type="Pfam" id="PF01138">
    <property type="entry name" value="RNase_PH"/>
    <property type="match status" value="1"/>
</dbReference>
<dbReference type="GO" id="GO:0035925">
    <property type="term" value="F:mRNA 3'-UTR AU-rich region binding"/>
    <property type="evidence" value="ECO:0007669"/>
    <property type="project" value="TreeGrafter"/>
</dbReference>
<sequence length="348" mass="38690">MRLKPLPHPSTNHHRHHHRTPSSSRITNPSRPSPNPRSRETVQLVHYSATMPKEPEISLAEKTFVLEALKQNLRVDGRGIHSFREIELSFGDDYGFVDVRLGKTRVLARISAEIVKPRSDRPFEGTFTISTEMGPMASPSFEVGRPTDLDHTLSRLLEKSIRRSTALDLESLCIVTGQRVWSLRADLHFLSHDGNLIDTACIATITALAHFRLPVITVSGEDITIHPVTERVPVPLSLLHWPICVTFSFLGEDEDGEVVCVLDATAQEEALREGDMTVTVNKNGEVCQISKSGGVAVEAETLMKCARMAAEKVKGIDKLIATALRDDEVARNKGNLDWLKEGKSENER</sequence>
<dbReference type="FunFam" id="3.30.230.70:FF:000005">
    <property type="entry name" value="Exosome complex component RRP45"/>
    <property type="match status" value="1"/>
</dbReference>
<evidence type="ECO:0000256" key="3">
    <source>
        <dbReference type="ARBA" id="ARBA00006678"/>
    </source>
</evidence>
<dbReference type="InterPro" id="IPR033100">
    <property type="entry name" value="Rrp45"/>
</dbReference>
<dbReference type="GO" id="GO:0034476">
    <property type="term" value="P:U5 snRNA 3'-end processing"/>
    <property type="evidence" value="ECO:0007669"/>
    <property type="project" value="TreeGrafter"/>
</dbReference>
<comment type="similarity">
    <text evidence="3">Belongs to the RNase PH family.</text>
</comment>
<dbReference type="GO" id="GO:0000176">
    <property type="term" value="C:nuclear exosome (RNase complex)"/>
    <property type="evidence" value="ECO:0007669"/>
    <property type="project" value="TreeGrafter"/>
</dbReference>
<dbReference type="SUPFAM" id="SSF54211">
    <property type="entry name" value="Ribosomal protein S5 domain 2-like"/>
    <property type="match status" value="1"/>
</dbReference>
<keyword evidence="8" id="KW-0694">RNA-binding</keyword>
<evidence type="ECO:0000256" key="6">
    <source>
        <dbReference type="ARBA" id="ARBA00022552"/>
    </source>
</evidence>
<feature type="compositionally biased region" description="Low complexity" evidence="11">
    <location>
        <begin position="21"/>
        <end position="30"/>
    </location>
</feature>
<evidence type="ECO:0000256" key="5">
    <source>
        <dbReference type="ARBA" id="ARBA00022490"/>
    </source>
</evidence>
<dbReference type="GO" id="GO:0071028">
    <property type="term" value="P:nuclear mRNA surveillance"/>
    <property type="evidence" value="ECO:0007669"/>
    <property type="project" value="TreeGrafter"/>
</dbReference>
<keyword evidence="9" id="KW-0539">Nucleus</keyword>
<keyword evidence="5" id="KW-0963">Cytoplasm</keyword>
<evidence type="ECO:0000256" key="1">
    <source>
        <dbReference type="ARBA" id="ARBA00004496"/>
    </source>
</evidence>
<evidence type="ECO:0000256" key="4">
    <source>
        <dbReference type="ARBA" id="ARBA00019572"/>
    </source>
</evidence>
<accession>A0AAN8RPB9</accession>
<keyword evidence="7" id="KW-0271">Exosome</keyword>
<keyword evidence="15" id="KW-1185">Reference proteome</keyword>
<comment type="caution">
    <text evidence="14">The sequence shown here is derived from an EMBL/GenBank/DDBJ whole genome shotgun (WGS) entry which is preliminary data.</text>
</comment>
<dbReference type="InterPro" id="IPR015847">
    <property type="entry name" value="ExoRNase_PH_dom2"/>
</dbReference>
<dbReference type="GO" id="GO:0016075">
    <property type="term" value="P:rRNA catabolic process"/>
    <property type="evidence" value="ECO:0007669"/>
    <property type="project" value="TreeGrafter"/>
</dbReference>
<evidence type="ECO:0000259" key="13">
    <source>
        <dbReference type="Pfam" id="PF03725"/>
    </source>
</evidence>
<proteinExistence type="inferred from homology"/>
<dbReference type="EMBL" id="JAVHNR010000003">
    <property type="protein sequence ID" value="KAK6348207.1"/>
    <property type="molecule type" value="Genomic_DNA"/>
</dbReference>
<evidence type="ECO:0000313" key="14">
    <source>
        <dbReference type="EMBL" id="KAK6348207.1"/>
    </source>
</evidence>
<evidence type="ECO:0000259" key="12">
    <source>
        <dbReference type="Pfam" id="PF01138"/>
    </source>
</evidence>
<comment type="subcellular location">
    <subcellularLocation>
        <location evidence="1">Cytoplasm</location>
    </subcellularLocation>
    <subcellularLocation>
        <location evidence="2">Nucleus</location>
        <location evidence="2">Nucleolus</location>
    </subcellularLocation>
</comment>
<reference evidence="14 15" key="1">
    <citation type="submission" date="2019-10" db="EMBL/GenBank/DDBJ databases">
        <authorList>
            <person name="Palmer J.M."/>
        </authorList>
    </citation>
    <scope>NUCLEOTIDE SEQUENCE [LARGE SCALE GENOMIC DNA]</scope>
    <source>
        <strain evidence="14 15">TWF718</strain>
    </source>
</reference>
<keyword evidence="6" id="KW-0698">rRNA processing</keyword>
<dbReference type="PANTHER" id="PTHR11097:SF14">
    <property type="entry name" value="EXOSOME COMPLEX COMPONENT RRP45"/>
    <property type="match status" value="1"/>
</dbReference>
<dbReference type="PANTHER" id="PTHR11097">
    <property type="entry name" value="EXOSOME COMPLEX EXONUCLEASE RIBOSOMAL RNA PROCESSING PROTEIN"/>
    <property type="match status" value="1"/>
</dbReference>
<feature type="domain" description="Exoribonuclease phosphorolytic" evidence="12">
    <location>
        <begin position="83"/>
        <end position="214"/>
    </location>
</feature>
<dbReference type="InterPro" id="IPR027408">
    <property type="entry name" value="PNPase/RNase_PH_dom_sf"/>
</dbReference>
<name>A0AAN8RPB9_9PEZI</name>
<dbReference type="InterPro" id="IPR020568">
    <property type="entry name" value="Ribosomal_Su5_D2-typ_SF"/>
</dbReference>
<evidence type="ECO:0000256" key="11">
    <source>
        <dbReference type="SAM" id="MobiDB-lite"/>
    </source>
</evidence>
<dbReference type="Gene3D" id="3.30.230.70">
    <property type="entry name" value="GHMP Kinase, N-terminal domain"/>
    <property type="match status" value="1"/>
</dbReference>
<dbReference type="GO" id="GO:0034473">
    <property type="term" value="P:U1 snRNA 3'-end processing"/>
    <property type="evidence" value="ECO:0007669"/>
    <property type="project" value="TreeGrafter"/>
</dbReference>
<evidence type="ECO:0000256" key="9">
    <source>
        <dbReference type="ARBA" id="ARBA00023242"/>
    </source>
</evidence>
<dbReference type="Pfam" id="PF03725">
    <property type="entry name" value="RNase_PH_C"/>
    <property type="match status" value="1"/>
</dbReference>
<evidence type="ECO:0000256" key="8">
    <source>
        <dbReference type="ARBA" id="ARBA00022884"/>
    </source>
</evidence>
<gene>
    <name evidence="14" type="ORF">TWF718_006017</name>
</gene>
<organism evidence="14 15">
    <name type="scientific">Orbilia javanica</name>
    <dbReference type="NCBI Taxonomy" id="47235"/>
    <lineage>
        <taxon>Eukaryota</taxon>
        <taxon>Fungi</taxon>
        <taxon>Dikarya</taxon>
        <taxon>Ascomycota</taxon>
        <taxon>Pezizomycotina</taxon>
        <taxon>Orbiliomycetes</taxon>
        <taxon>Orbiliales</taxon>
        <taxon>Orbiliaceae</taxon>
        <taxon>Orbilia</taxon>
    </lineage>
</organism>
<dbReference type="AlphaFoldDB" id="A0AAN8RPB9"/>
<evidence type="ECO:0000313" key="15">
    <source>
        <dbReference type="Proteomes" id="UP001313282"/>
    </source>
</evidence>
<evidence type="ECO:0000256" key="2">
    <source>
        <dbReference type="ARBA" id="ARBA00004604"/>
    </source>
</evidence>
<evidence type="ECO:0000256" key="7">
    <source>
        <dbReference type="ARBA" id="ARBA00022835"/>
    </source>
</evidence>
<dbReference type="InterPro" id="IPR001247">
    <property type="entry name" value="ExoRNase_PH_dom1"/>
</dbReference>
<dbReference type="GO" id="GO:0005730">
    <property type="term" value="C:nucleolus"/>
    <property type="evidence" value="ECO:0007669"/>
    <property type="project" value="UniProtKB-SubCell"/>
</dbReference>
<feature type="region of interest" description="Disordered" evidence="11">
    <location>
        <begin position="1"/>
        <end position="39"/>
    </location>
</feature>
<protein>
    <recommendedName>
        <fullName evidence="4">Exosome complex component RRP45</fullName>
    </recommendedName>
    <alternativeName>
        <fullName evidence="10">Ribosomal RNA-processing protein 45</fullName>
    </alternativeName>
</protein>
<dbReference type="Proteomes" id="UP001313282">
    <property type="component" value="Unassembled WGS sequence"/>
</dbReference>
<dbReference type="GO" id="GO:0034475">
    <property type="term" value="P:U4 snRNA 3'-end processing"/>
    <property type="evidence" value="ECO:0007669"/>
    <property type="project" value="TreeGrafter"/>
</dbReference>
<dbReference type="CDD" id="cd11368">
    <property type="entry name" value="RNase_PH_RRP45"/>
    <property type="match status" value="1"/>
</dbReference>
<dbReference type="InterPro" id="IPR050590">
    <property type="entry name" value="Exosome_comp_Rrp42_subfam"/>
</dbReference>
<dbReference type="GO" id="GO:0071038">
    <property type="term" value="P:TRAMP-dependent tRNA surveillance pathway"/>
    <property type="evidence" value="ECO:0007669"/>
    <property type="project" value="TreeGrafter"/>
</dbReference>
<dbReference type="InterPro" id="IPR036345">
    <property type="entry name" value="ExoRNase_PH_dom2_sf"/>
</dbReference>
<dbReference type="GO" id="GO:0000177">
    <property type="term" value="C:cytoplasmic exosome (RNase complex)"/>
    <property type="evidence" value="ECO:0007669"/>
    <property type="project" value="TreeGrafter"/>
</dbReference>
<feature type="domain" description="Exoribonuclease phosphorolytic" evidence="13">
    <location>
        <begin position="242"/>
        <end position="311"/>
    </location>
</feature>
<dbReference type="GO" id="GO:0000467">
    <property type="term" value="P:exonucleolytic trimming to generate mature 3'-end of 5.8S rRNA from tricistronic rRNA transcript (SSU-rRNA, 5.8S rRNA, LSU-rRNA)"/>
    <property type="evidence" value="ECO:0007669"/>
    <property type="project" value="TreeGrafter"/>
</dbReference>
<dbReference type="SUPFAM" id="SSF55666">
    <property type="entry name" value="Ribonuclease PH domain 2-like"/>
    <property type="match status" value="1"/>
</dbReference>
<dbReference type="GO" id="GO:0071035">
    <property type="term" value="P:nuclear polyadenylation-dependent rRNA catabolic process"/>
    <property type="evidence" value="ECO:0007669"/>
    <property type="project" value="TreeGrafter"/>
</dbReference>